<protein>
    <submittedName>
        <fullName evidence="1">Uncharacterized protein</fullName>
    </submittedName>
</protein>
<name>A0A0N9HZ24_9PSEU</name>
<organism evidence="1 2">
    <name type="scientific">Kibdelosporangium phytohabitans</name>
    <dbReference type="NCBI Taxonomy" id="860235"/>
    <lineage>
        <taxon>Bacteria</taxon>
        <taxon>Bacillati</taxon>
        <taxon>Actinomycetota</taxon>
        <taxon>Actinomycetes</taxon>
        <taxon>Pseudonocardiales</taxon>
        <taxon>Pseudonocardiaceae</taxon>
        <taxon>Kibdelosporangium</taxon>
    </lineage>
</organism>
<dbReference type="AlphaFoldDB" id="A0A0N9HZ24"/>
<proteinExistence type="predicted"/>
<evidence type="ECO:0000313" key="1">
    <source>
        <dbReference type="EMBL" id="ALG08609.1"/>
    </source>
</evidence>
<keyword evidence="2" id="KW-1185">Reference proteome</keyword>
<accession>A0A0N9HZ24</accession>
<gene>
    <name evidence="1" type="ORF">AOZ06_18290</name>
</gene>
<evidence type="ECO:0000313" key="2">
    <source>
        <dbReference type="Proteomes" id="UP000063699"/>
    </source>
</evidence>
<sequence>MVGSARRTPGTGLATRIARSKALAHGSPLTHGWYWFGVGAGHQAGIARVVKAFEEGTATFSVRTGSTRGYARFE</sequence>
<reference evidence="1 2" key="1">
    <citation type="submission" date="2015-07" db="EMBL/GenBank/DDBJ databases">
        <title>Genome sequencing of Kibdelosporangium phytohabitans.</title>
        <authorList>
            <person name="Qin S."/>
            <person name="Xing K."/>
        </authorList>
    </citation>
    <scope>NUCLEOTIDE SEQUENCE [LARGE SCALE GENOMIC DNA]</scope>
    <source>
        <strain evidence="1 2">KLBMP1111</strain>
    </source>
</reference>
<dbReference type="Proteomes" id="UP000063699">
    <property type="component" value="Chromosome"/>
</dbReference>
<dbReference type="EMBL" id="CP012752">
    <property type="protein sequence ID" value="ALG08609.1"/>
    <property type="molecule type" value="Genomic_DNA"/>
</dbReference>
<dbReference type="KEGG" id="kphy:AOZ06_18290"/>